<evidence type="ECO:0000256" key="13">
    <source>
        <dbReference type="PROSITE-ProRule" id="PRU01077"/>
    </source>
</evidence>
<keyword evidence="8 13" id="KW-0175">Coiled coil</keyword>
<dbReference type="Gene3D" id="2.30.30.40">
    <property type="entry name" value="SH3 Domains"/>
    <property type="match status" value="1"/>
</dbReference>
<evidence type="ECO:0000313" key="19">
    <source>
        <dbReference type="Proteomes" id="UP000677054"/>
    </source>
</evidence>
<dbReference type="InterPro" id="IPR001452">
    <property type="entry name" value="SH3_domain"/>
</dbReference>
<sequence length="510" mass="59073">MQAADVELEFRKNAISFLFFPDKIRHSLELCGSEASKLGPIRRGDSDTMSHNSDEALLIPRSDSFWEPGNYKRTTKRIEDGHNLCLELISLLQDRAEIEKSYAKSLKSWSRKWNDKIEKGPEYGTMEASWKGLLAEADRLCEVHMRVQDNLCIDVCSKIKDWQKDNYHKSMMQLKEKKDMDDQFKKAQKPWAKLLAKVNKAKSDYHTACKNEKSAINQERNASGDSSLSVDQMKKLQERVSKAKEDVQKTKERYEIALKEINENNPMYMENMTVVFNKCQDMESERLRFFKEMLFSVQKGLNISVDPELPQIYEELHHTISNADDEKDLRWWSNNHGVNMAMQWPQFEDPAEEFRDIARKTTKGGHIPSGNITLLNQRSVGEEFPEQPKSKSTKNQSKQASRGMREPDRVNDERMDNKRNSAMSSNGKENNPFEEEEWDEDPSDALVDHGEPGVAVRALYDYDGMESDELSFKAGEEFEKLEDEDEQGWCKGRKDGRVGLYPANYVEMVR</sequence>
<feature type="compositionally biased region" description="Basic and acidic residues" evidence="15">
    <location>
        <begin position="403"/>
        <end position="419"/>
    </location>
</feature>
<dbReference type="GO" id="GO:0097320">
    <property type="term" value="P:plasma membrane tubulation"/>
    <property type="evidence" value="ECO:0007669"/>
    <property type="project" value="TreeGrafter"/>
</dbReference>
<name>A0A7R8X7H9_9CRUS</name>
<dbReference type="PROSITE" id="PS51741">
    <property type="entry name" value="F_BAR"/>
    <property type="match status" value="1"/>
</dbReference>
<dbReference type="PRINTS" id="PR00452">
    <property type="entry name" value="SH3DOMAIN"/>
</dbReference>
<organism evidence="18">
    <name type="scientific">Darwinula stevensoni</name>
    <dbReference type="NCBI Taxonomy" id="69355"/>
    <lineage>
        <taxon>Eukaryota</taxon>
        <taxon>Metazoa</taxon>
        <taxon>Ecdysozoa</taxon>
        <taxon>Arthropoda</taxon>
        <taxon>Crustacea</taxon>
        <taxon>Oligostraca</taxon>
        <taxon>Ostracoda</taxon>
        <taxon>Podocopa</taxon>
        <taxon>Podocopida</taxon>
        <taxon>Darwinulocopina</taxon>
        <taxon>Darwinuloidea</taxon>
        <taxon>Darwinulidae</taxon>
        <taxon>Darwinula</taxon>
    </lineage>
</organism>
<feature type="compositionally biased region" description="Acidic residues" evidence="15">
    <location>
        <begin position="432"/>
        <end position="443"/>
    </location>
</feature>
<dbReference type="AlphaFoldDB" id="A0A7R8X7H9"/>
<comment type="subunit">
    <text evidence="11">Homodimer. May form heterooligomers with other PACSINs. Interacts (via SH3 domain) with DNM1, SYNJ1 and WASL. Interacts with TRPV4.</text>
</comment>
<feature type="domain" description="SH3" evidence="16">
    <location>
        <begin position="451"/>
        <end position="510"/>
    </location>
</feature>
<evidence type="ECO:0000256" key="3">
    <source>
        <dbReference type="ARBA" id="ARBA00004496"/>
    </source>
</evidence>
<keyword evidence="6" id="KW-0963">Cytoplasm</keyword>
<evidence type="ECO:0000259" key="17">
    <source>
        <dbReference type="PROSITE" id="PS51741"/>
    </source>
</evidence>
<dbReference type="EMBL" id="LR900130">
    <property type="protein sequence ID" value="CAD7244329.1"/>
    <property type="molecule type" value="Genomic_DNA"/>
</dbReference>
<dbReference type="OrthoDB" id="10255128at2759"/>
<evidence type="ECO:0000259" key="16">
    <source>
        <dbReference type="PROSITE" id="PS50002"/>
    </source>
</evidence>
<feature type="domain" description="F-BAR" evidence="17">
    <location>
        <begin position="59"/>
        <end position="328"/>
    </location>
</feature>
<keyword evidence="19" id="KW-1185">Reference proteome</keyword>
<dbReference type="PROSITE" id="PS50002">
    <property type="entry name" value="SH3"/>
    <property type="match status" value="1"/>
</dbReference>
<evidence type="ECO:0000256" key="1">
    <source>
        <dbReference type="ARBA" id="ARBA00004184"/>
    </source>
</evidence>
<evidence type="ECO:0000256" key="2">
    <source>
        <dbReference type="ARBA" id="ARBA00004236"/>
    </source>
</evidence>
<dbReference type="InterPro" id="IPR036028">
    <property type="entry name" value="SH3-like_dom_sf"/>
</dbReference>
<feature type="coiled-coil region" evidence="14">
    <location>
        <begin position="233"/>
        <end position="264"/>
    </location>
</feature>
<dbReference type="PANTHER" id="PTHR23065">
    <property type="entry name" value="PROLINE-SERINE-THREONINE PHOSPHATASE INTERACTING PROTEIN 1"/>
    <property type="match status" value="1"/>
</dbReference>
<keyword evidence="9" id="KW-0472">Membrane</keyword>
<evidence type="ECO:0000256" key="10">
    <source>
        <dbReference type="ARBA" id="ARBA00055545"/>
    </source>
</evidence>
<dbReference type="GO" id="GO:0005886">
    <property type="term" value="C:plasma membrane"/>
    <property type="evidence" value="ECO:0007669"/>
    <property type="project" value="UniProtKB-SubCell"/>
</dbReference>
<evidence type="ECO:0000256" key="7">
    <source>
        <dbReference type="ARBA" id="ARBA00022553"/>
    </source>
</evidence>
<keyword evidence="5" id="KW-1003">Cell membrane</keyword>
<evidence type="ECO:0000256" key="12">
    <source>
        <dbReference type="PROSITE-ProRule" id="PRU00192"/>
    </source>
</evidence>
<evidence type="ECO:0000256" key="8">
    <source>
        <dbReference type="ARBA" id="ARBA00023054"/>
    </source>
</evidence>
<comment type="subcellular location">
    <subcellularLocation>
        <location evidence="2">Cell membrane</location>
    </subcellularLocation>
    <subcellularLocation>
        <location evidence="3">Cytoplasm</location>
    </subcellularLocation>
    <subcellularLocation>
        <location evidence="1">Endomembrane system</location>
        <topology evidence="1">Peripheral membrane protein</topology>
    </subcellularLocation>
</comment>
<dbReference type="SUPFAM" id="SSF103657">
    <property type="entry name" value="BAR/IMD domain-like"/>
    <property type="match status" value="1"/>
</dbReference>
<dbReference type="EMBL" id="CAJPEV010000613">
    <property type="protein sequence ID" value="CAG0886928.1"/>
    <property type="molecule type" value="Genomic_DNA"/>
</dbReference>
<comment type="function">
    <text evidence="10">Plays a role in endocytosis and regulates internalization of plasma membrane proteins. Overexpression impairs internalization of SLC2A1/GLUT1 and TRPV4 and increases the levels of SLC2A1/GLUT1 and TRPV4 at the cell membrane. Inhibits the TRPV4 calcium channel activity.</text>
</comment>
<dbReference type="GO" id="GO:0005768">
    <property type="term" value="C:endosome"/>
    <property type="evidence" value="ECO:0007669"/>
    <property type="project" value="TreeGrafter"/>
</dbReference>
<evidence type="ECO:0000256" key="15">
    <source>
        <dbReference type="SAM" id="MobiDB-lite"/>
    </source>
</evidence>
<feature type="region of interest" description="Disordered" evidence="15">
    <location>
        <begin position="361"/>
        <end position="450"/>
    </location>
</feature>
<dbReference type="CDD" id="cd11843">
    <property type="entry name" value="SH3_PACSIN"/>
    <property type="match status" value="1"/>
</dbReference>
<dbReference type="PANTHER" id="PTHR23065:SF11">
    <property type="entry name" value="SYNDAPIN, ISOFORM C"/>
    <property type="match status" value="1"/>
</dbReference>
<proteinExistence type="predicted"/>
<dbReference type="SUPFAM" id="SSF50044">
    <property type="entry name" value="SH3-domain"/>
    <property type="match status" value="1"/>
</dbReference>
<evidence type="ECO:0000256" key="5">
    <source>
        <dbReference type="ARBA" id="ARBA00022475"/>
    </source>
</evidence>
<dbReference type="CDD" id="cd07655">
    <property type="entry name" value="F-BAR_PACSIN"/>
    <property type="match status" value="1"/>
</dbReference>
<dbReference type="Gene3D" id="1.20.1270.60">
    <property type="entry name" value="Arfaptin homology (AH) domain/BAR domain"/>
    <property type="match status" value="1"/>
</dbReference>
<dbReference type="Pfam" id="PF00611">
    <property type="entry name" value="FCH"/>
    <property type="match status" value="1"/>
</dbReference>
<dbReference type="GO" id="GO:0007010">
    <property type="term" value="P:cytoskeleton organization"/>
    <property type="evidence" value="ECO:0007669"/>
    <property type="project" value="TreeGrafter"/>
</dbReference>
<evidence type="ECO:0000256" key="6">
    <source>
        <dbReference type="ARBA" id="ARBA00022490"/>
    </source>
</evidence>
<dbReference type="GO" id="GO:0030100">
    <property type="term" value="P:regulation of endocytosis"/>
    <property type="evidence" value="ECO:0007669"/>
    <property type="project" value="TreeGrafter"/>
</dbReference>
<evidence type="ECO:0000256" key="9">
    <source>
        <dbReference type="ARBA" id="ARBA00023136"/>
    </source>
</evidence>
<dbReference type="SMART" id="SM00326">
    <property type="entry name" value="SH3"/>
    <property type="match status" value="1"/>
</dbReference>
<dbReference type="InterPro" id="IPR001060">
    <property type="entry name" value="FCH_dom"/>
</dbReference>
<evidence type="ECO:0000256" key="14">
    <source>
        <dbReference type="SAM" id="Coils"/>
    </source>
</evidence>
<protein>
    <recommendedName>
        <fullName evidence="20">Protein kinase C and casein kinase substrate in neurons protein 2</fullName>
    </recommendedName>
</protein>
<dbReference type="Proteomes" id="UP000677054">
    <property type="component" value="Unassembled WGS sequence"/>
</dbReference>
<dbReference type="FunFam" id="1.20.1270.60:FF:000009">
    <property type="entry name" value="Protein kinase C and casein kinase substrate in neurons 2"/>
    <property type="match status" value="1"/>
</dbReference>
<feature type="compositionally biased region" description="Polar residues" evidence="15">
    <location>
        <begin position="370"/>
        <end position="379"/>
    </location>
</feature>
<accession>A0A7R8X7H9</accession>
<keyword evidence="4 12" id="KW-0728">SH3 domain</keyword>
<dbReference type="FunFam" id="2.30.30.40:FF:000014">
    <property type="entry name" value="Kinase C and casein kinase substrate in neurons protein"/>
    <property type="match status" value="1"/>
</dbReference>
<evidence type="ECO:0008006" key="20">
    <source>
        <dbReference type="Google" id="ProtNLM"/>
    </source>
</evidence>
<keyword evidence="7" id="KW-0597">Phosphoprotein</keyword>
<evidence type="ECO:0000313" key="18">
    <source>
        <dbReference type="EMBL" id="CAD7244329.1"/>
    </source>
</evidence>
<dbReference type="InterPro" id="IPR031160">
    <property type="entry name" value="F_BAR_dom"/>
</dbReference>
<gene>
    <name evidence="18" type="ORF">DSTB1V02_LOCUS4227</name>
</gene>
<dbReference type="InterPro" id="IPR027267">
    <property type="entry name" value="AH/BAR_dom_sf"/>
</dbReference>
<evidence type="ECO:0000256" key="11">
    <source>
        <dbReference type="ARBA" id="ARBA00064966"/>
    </source>
</evidence>
<dbReference type="Pfam" id="PF00018">
    <property type="entry name" value="SH3_1"/>
    <property type="match status" value="1"/>
</dbReference>
<evidence type="ECO:0000256" key="4">
    <source>
        <dbReference type="ARBA" id="ARBA00022443"/>
    </source>
</evidence>
<dbReference type="SMART" id="SM00055">
    <property type="entry name" value="FCH"/>
    <property type="match status" value="1"/>
</dbReference>
<reference evidence="18" key="1">
    <citation type="submission" date="2020-11" db="EMBL/GenBank/DDBJ databases">
        <authorList>
            <person name="Tran Van P."/>
        </authorList>
    </citation>
    <scope>NUCLEOTIDE SEQUENCE</scope>
</reference>
<dbReference type="GO" id="GO:0005543">
    <property type="term" value="F:phospholipid binding"/>
    <property type="evidence" value="ECO:0007669"/>
    <property type="project" value="TreeGrafter"/>
</dbReference>